<evidence type="ECO:0000313" key="2">
    <source>
        <dbReference type="EMBL" id="GIY75031.1"/>
    </source>
</evidence>
<name>A0AAV4VZ42_9ARAC</name>
<comment type="caution">
    <text evidence="2">The sequence shown here is derived from an EMBL/GenBank/DDBJ whole genome shotgun (WGS) entry which is preliminary data.</text>
</comment>
<evidence type="ECO:0000256" key="1">
    <source>
        <dbReference type="SAM" id="MobiDB-lite"/>
    </source>
</evidence>
<gene>
    <name evidence="2" type="ORF">CDAR_441851</name>
</gene>
<protein>
    <submittedName>
        <fullName evidence="2">Uncharacterized protein</fullName>
    </submittedName>
</protein>
<proteinExistence type="predicted"/>
<sequence length="109" mass="12687">MTYPPSTTTKRKRKKKVSRKDCVMHPIISQRFQPPRIVGLQTGGCQLQQKADVFPPRAFISTLSTRHTRKKNERKMIMLGGLVLKEFGREHGRSEMWRCLNKINRSSSF</sequence>
<accession>A0AAV4VZ42</accession>
<dbReference type="Proteomes" id="UP001054837">
    <property type="component" value="Unassembled WGS sequence"/>
</dbReference>
<keyword evidence="3" id="KW-1185">Reference proteome</keyword>
<reference evidence="2 3" key="1">
    <citation type="submission" date="2021-06" db="EMBL/GenBank/DDBJ databases">
        <title>Caerostris darwini draft genome.</title>
        <authorList>
            <person name="Kono N."/>
            <person name="Arakawa K."/>
        </authorList>
    </citation>
    <scope>NUCLEOTIDE SEQUENCE [LARGE SCALE GENOMIC DNA]</scope>
</reference>
<feature type="compositionally biased region" description="Basic residues" evidence="1">
    <location>
        <begin position="9"/>
        <end position="18"/>
    </location>
</feature>
<organism evidence="2 3">
    <name type="scientific">Caerostris darwini</name>
    <dbReference type="NCBI Taxonomy" id="1538125"/>
    <lineage>
        <taxon>Eukaryota</taxon>
        <taxon>Metazoa</taxon>
        <taxon>Ecdysozoa</taxon>
        <taxon>Arthropoda</taxon>
        <taxon>Chelicerata</taxon>
        <taxon>Arachnida</taxon>
        <taxon>Araneae</taxon>
        <taxon>Araneomorphae</taxon>
        <taxon>Entelegynae</taxon>
        <taxon>Araneoidea</taxon>
        <taxon>Araneidae</taxon>
        <taxon>Caerostris</taxon>
    </lineage>
</organism>
<dbReference type="AlphaFoldDB" id="A0AAV4VZ42"/>
<dbReference type="EMBL" id="BPLQ01013819">
    <property type="protein sequence ID" value="GIY75031.1"/>
    <property type="molecule type" value="Genomic_DNA"/>
</dbReference>
<feature type="region of interest" description="Disordered" evidence="1">
    <location>
        <begin position="1"/>
        <end position="20"/>
    </location>
</feature>
<evidence type="ECO:0000313" key="3">
    <source>
        <dbReference type="Proteomes" id="UP001054837"/>
    </source>
</evidence>